<dbReference type="InterPro" id="IPR013763">
    <property type="entry name" value="Cyclin-like_dom"/>
</dbReference>
<dbReference type="SUPFAM" id="SSF47954">
    <property type="entry name" value="Cyclin-like"/>
    <property type="match status" value="2"/>
</dbReference>
<gene>
    <name evidence="3" type="ORF">OEZ85_003633</name>
</gene>
<organism evidence="3 4">
    <name type="scientific">Tetradesmus obliquus</name>
    <name type="common">Green alga</name>
    <name type="synonym">Acutodesmus obliquus</name>
    <dbReference type="NCBI Taxonomy" id="3088"/>
    <lineage>
        <taxon>Eukaryota</taxon>
        <taxon>Viridiplantae</taxon>
        <taxon>Chlorophyta</taxon>
        <taxon>core chlorophytes</taxon>
        <taxon>Chlorophyceae</taxon>
        <taxon>CS clade</taxon>
        <taxon>Sphaeropleales</taxon>
        <taxon>Scenedesmaceae</taxon>
        <taxon>Tetradesmus</taxon>
    </lineage>
</organism>
<feature type="domain" description="Cyclin-like" evidence="2">
    <location>
        <begin position="172"/>
        <end position="268"/>
    </location>
</feature>
<reference evidence="3 4" key="1">
    <citation type="submission" date="2023-05" db="EMBL/GenBank/DDBJ databases">
        <title>A 100% complete, gapless, phased diploid assembly of the Scenedesmus obliquus UTEX 3031 genome.</title>
        <authorList>
            <person name="Biondi T.C."/>
            <person name="Hanschen E.R."/>
            <person name="Kwon T."/>
            <person name="Eng W."/>
            <person name="Kruse C.P.S."/>
            <person name="Koehler S.I."/>
            <person name="Kunde Y."/>
            <person name="Gleasner C.D."/>
            <person name="You Mak K.T."/>
            <person name="Polle J."/>
            <person name="Hovde B.T."/>
            <person name="Starkenburg S.R."/>
        </authorList>
    </citation>
    <scope>NUCLEOTIDE SEQUENCE [LARGE SCALE GENOMIC DNA]</scope>
    <source>
        <strain evidence="3 4">DOE0152z</strain>
    </source>
</reference>
<comment type="similarity">
    <text evidence="1">Belongs to the cyclin family.</text>
</comment>
<name>A0ABY8UD28_TETOB</name>
<keyword evidence="1" id="KW-0195">Cyclin</keyword>
<dbReference type="EMBL" id="CP126217">
    <property type="protein sequence ID" value="WIA18964.1"/>
    <property type="molecule type" value="Genomic_DNA"/>
</dbReference>
<dbReference type="InterPro" id="IPR036915">
    <property type="entry name" value="Cyclin-like_sf"/>
</dbReference>
<dbReference type="Gene3D" id="1.10.472.10">
    <property type="entry name" value="Cyclin-like"/>
    <property type="match status" value="2"/>
</dbReference>
<protein>
    <recommendedName>
        <fullName evidence="2">Cyclin-like domain-containing protein</fullName>
    </recommendedName>
</protein>
<feature type="domain" description="Cyclin-like" evidence="2">
    <location>
        <begin position="46"/>
        <end position="159"/>
    </location>
</feature>
<evidence type="ECO:0000259" key="2">
    <source>
        <dbReference type="SMART" id="SM00385"/>
    </source>
</evidence>
<dbReference type="PANTHER" id="PTHR10026">
    <property type="entry name" value="CYCLIN"/>
    <property type="match status" value="1"/>
</dbReference>
<sequence>MARSANSTRRLLDNFYLSPEQLENSPSRKDGIDRDTEAELRSYGCSLVQEAGILLAFPQAVMATGQVLLHRFYCKRSMKAFNVKKLAATALWQGAKLEEVPEVSGHPRELLNKVMVAVDRAMQRRDAPDGRKLTVLDLHSKEAEEFRRSLIRYELEMLKAFGFVAHVEHPHKLLLNYCQVLGLDAPAASLEPEQAPSCPEFLQEAWNVANDSLRTTLCVRYKGSVVACGIIFYTARRLKVPLPETPPWNALFGSPLQQIYEVAATLHQLYRAQKPRFIPVCHQLLPSKPPTPALAAAQGEAAGEAGATPLLGRPGRPLDPSVRRVVGDVSTRAVGATPGQVGAGAGVGLGCDC</sequence>
<accession>A0ABY8UD28</accession>
<dbReference type="InterPro" id="IPR006671">
    <property type="entry name" value="Cyclin_N"/>
</dbReference>
<evidence type="ECO:0000313" key="3">
    <source>
        <dbReference type="EMBL" id="WIA18964.1"/>
    </source>
</evidence>
<evidence type="ECO:0000256" key="1">
    <source>
        <dbReference type="RuleBase" id="RU000383"/>
    </source>
</evidence>
<proteinExistence type="inferred from homology"/>
<dbReference type="Pfam" id="PF00134">
    <property type="entry name" value="Cyclin_N"/>
    <property type="match status" value="1"/>
</dbReference>
<evidence type="ECO:0000313" key="4">
    <source>
        <dbReference type="Proteomes" id="UP001244341"/>
    </source>
</evidence>
<dbReference type="Proteomes" id="UP001244341">
    <property type="component" value="Chromosome 10b"/>
</dbReference>
<dbReference type="SMART" id="SM00385">
    <property type="entry name" value="CYCLIN"/>
    <property type="match status" value="2"/>
</dbReference>
<dbReference type="InterPro" id="IPR043198">
    <property type="entry name" value="Cyclin/Ssn8"/>
</dbReference>
<keyword evidence="4" id="KW-1185">Reference proteome</keyword>